<comment type="caution">
    <text evidence="2">The sequence shown here is derived from an EMBL/GenBank/DDBJ whole genome shotgun (WGS) entry which is preliminary data.</text>
</comment>
<proteinExistence type="inferred from homology"/>
<dbReference type="InterPro" id="IPR038906">
    <property type="entry name" value="TTC36"/>
</dbReference>
<evidence type="ECO:0000313" key="2">
    <source>
        <dbReference type="EMBL" id="KAL2835269.1"/>
    </source>
</evidence>
<sequence length="328" mass="35415">MSMILPPPFIIVISGWKRLGADVSGRMISAISKHPSLAGNYPLLYNTTKTLSDNLRHLSSTHPRITMSAAATITTSKPSLTTNDSAVLEALFDAESSSSAVAIDPSLPPLPAHLNITPKDLKFLQSREKAIISTLSSSTQPTQETIQSAINAFDELIIAYPTYPSAHANLAQALRMLIEASTTFSSETTPDNNLFTQSNTPTLSALLSSLSQSITLSTPPSPADPVSPLQARLLADTHTHRAYLLLKISRYLKNNRDNVEGVPERLREMRPDGLEEMASQDFFLGGRYGNKVAQQMAVQTNPYAKMCGAIVKEAMREEMGGEGGGFVG</sequence>
<dbReference type="PANTHER" id="PTHR21405">
    <property type="entry name" value="CDNA SEQUENCE BC021608"/>
    <property type="match status" value="1"/>
</dbReference>
<reference evidence="2 3" key="1">
    <citation type="submission" date="2024-07" db="EMBL/GenBank/DDBJ databases">
        <title>Section-level genome sequencing and comparative genomics of Aspergillus sections Usti and Cavernicolus.</title>
        <authorList>
            <consortium name="Lawrence Berkeley National Laboratory"/>
            <person name="Nybo J.L."/>
            <person name="Vesth T.C."/>
            <person name="Theobald S."/>
            <person name="Frisvad J.C."/>
            <person name="Larsen T.O."/>
            <person name="Kjaerboelling I."/>
            <person name="Rothschild-Mancinelli K."/>
            <person name="Lyhne E.K."/>
            <person name="Kogle M.E."/>
            <person name="Barry K."/>
            <person name="Clum A."/>
            <person name="Na H."/>
            <person name="Ledsgaard L."/>
            <person name="Lin J."/>
            <person name="Lipzen A."/>
            <person name="Kuo A."/>
            <person name="Riley R."/>
            <person name="Mondo S."/>
            <person name="LaButti K."/>
            <person name="Haridas S."/>
            <person name="Pangalinan J."/>
            <person name="Salamov A.A."/>
            <person name="Simmons B.A."/>
            <person name="Magnuson J.K."/>
            <person name="Chen J."/>
            <person name="Drula E."/>
            <person name="Henrissat B."/>
            <person name="Wiebenga A."/>
            <person name="Lubbers R.J."/>
            <person name="Gomes A.C."/>
            <person name="Makela M.R."/>
            <person name="Stajich J."/>
            <person name="Grigoriev I.V."/>
            <person name="Mortensen U.H."/>
            <person name="De vries R.P."/>
            <person name="Baker S.E."/>
            <person name="Andersen M.R."/>
        </authorList>
    </citation>
    <scope>NUCLEOTIDE SEQUENCE [LARGE SCALE GENOMIC DNA]</scope>
    <source>
        <strain evidence="2 3">CBS 600.67</strain>
    </source>
</reference>
<gene>
    <name evidence="2" type="ORF">BDW59DRAFT_168508</name>
</gene>
<dbReference type="PANTHER" id="PTHR21405:SF0">
    <property type="entry name" value="TETRATRICOPEPTIDE REPEAT PROTEIN 36"/>
    <property type="match status" value="1"/>
</dbReference>
<dbReference type="EMBL" id="JBFXLS010000001">
    <property type="protein sequence ID" value="KAL2835269.1"/>
    <property type="molecule type" value="Genomic_DNA"/>
</dbReference>
<keyword evidence="3" id="KW-1185">Reference proteome</keyword>
<evidence type="ECO:0000256" key="1">
    <source>
        <dbReference type="ARBA" id="ARBA00006995"/>
    </source>
</evidence>
<comment type="similarity">
    <text evidence="1">Belongs to the TTC36 family.</text>
</comment>
<dbReference type="Proteomes" id="UP001610335">
    <property type="component" value="Unassembled WGS sequence"/>
</dbReference>
<name>A0ABR4J5E4_9EURO</name>
<protein>
    <submittedName>
        <fullName evidence="2">Uncharacterized protein</fullName>
    </submittedName>
</protein>
<organism evidence="2 3">
    <name type="scientific">Aspergillus cavernicola</name>
    <dbReference type="NCBI Taxonomy" id="176166"/>
    <lineage>
        <taxon>Eukaryota</taxon>
        <taxon>Fungi</taxon>
        <taxon>Dikarya</taxon>
        <taxon>Ascomycota</taxon>
        <taxon>Pezizomycotina</taxon>
        <taxon>Eurotiomycetes</taxon>
        <taxon>Eurotiomycetidae</taxon>
        <taxon>Eurotiales</taxon>
        <taxon>Aspergillaceae</taxon>
        <taxon>Aspergillus</taxon>
        <taxon>Aspergillus subgen. Nidulantes</taxon>
    </lineage>
</organism>
<accession>A0ABR4J5E4</accession>
<evidence type="ECO:0000313" key="3">
    <source>
        <dbReference type="Proteomes" id="UP001610335"/>
    </source>
</evidence>